<accession>A0ABQ1GD59</accession>
<organism evidence="4 5">
    <name type="scientific">Dyella nitratireducens</name>
    <dbReference type="NCBI Taxonomy" id="1849580"/>
    <lineage>
        <taxon>Bacteria</taxon>
        <taxon>Pseudomonadati</taxon>
        <taxon>Pseudomonadota</taxon>
        <taxon>Gammaproteobacteria</taxon>
        <taxon>Lysobacterales</taxon>
        <taxon>Rhodanobacteraceae</taxon>
        <taxon>Dyella</taxon>
    </lineage>
</organism>
<feature type="domain" description="Glycosyl transferase family 1" evidence="2">
    <location>
        <begin position="145"/>
        <end position="301"/>
    </location>
</feature>
<protein>
    <submittedName>
        <fullName evidence="4">Glycosyl transferase</fullName>
    </submittedName>
</protein>
<dbReference type="Pfam" id="PF12000">
    <property type="entry name" value="Glyco_trans_4_3"/>
    <property type="match status" value="1"/>
</dbReference>
<dbReference type="Gene3D" id="3.40.50.2000">
    <property type="entry name" value="Glycogen Phosphorylase B"/>
    <property type="match status" value="2"/>
</dbReference>
<dbReference type="PANTHER" id="PTHR46401">
    <property type="entry name" value="GLYCOSYLTRANSFERASE WBBK-RELATED"/>
    <property type="match status" value="1"/>
</dbReference>
<comment type="caution">
    <text evidence="4">The sequence shown here is derived from an EMBL/GenBank/DDBJ whole genome shotgun (WGS) entry which is preliminary data.</text>
</comment>
<name>A0ABQ1GD59_9GAMM</name>
<dbReference type="SUPFAM" id="SSF53756">
    <property type="entry name" value="UDP-Glycosyltransferase/glycogen phosphorylase"/>
    <property type="match status" value="1"/>
</dbReference>
<dbReference type="InterPro" id="IPR022623">
    <property type="entry name" value="Glyco_trans_4"/>
</dbReference>
<evidence type="ECO:0000259" key="3">
    <source>
        <dbReference type="Pfam" id="PF12000"/>
    </source>
</evidence>
<dbReference type="Pfam" id="PF00534">
    <property type="entry name" value="Glycos_transf_1"/>
    <property type="match status" value="1"/>
</dbReference>
<keyword evidence="1 4" id="KW-0808">Transferase</keyword>
<reference evidence="5" key="1">
    <citation type="journal article" date="2019" name="Int. J. Syst. Evol. Microbiol.">
        <title>The Global Catalogue of Microorganisms (GCM) 10K type strain sequencing project: providing services to taxonomists for standard genome sequencing and annotation.</title>
        <authorList>
            <consortium name="The Broad Institute Genomics Platform"/>
            <consortium name="The Broad Institute Genome Sequencing Center for Infectious Disease"/>
            <person name="Wu L."/>
            <person name="Ma J."/>
        </authorList>
    </citation>
    <scope>NUCLEOTIDE SEQUENCE [LARGE SCALE GENOMIC DNA]</scope>
    <source>
        <strain evidence="5">CGMCC 1.15439</strain>
    </source>
</reference>
<feature type="domain" description="Glycosyl transferase family 4" evidence="3">
    <location>
        <begin position="1"/>
        <end position="123"/>
    </location>
</feature>
<dbReference type="InterPro" id="IPR001296">
    <property type="entry name" value="Glyco_trans_1"/>
</dbReference>
<dbReference type="Proteomes" id="UP000620046">
    <property type="component" value="Unassembled WGS sequence"/>
</dbReference>
<dbReference type="GO" id="GO:0016740">
    <property type="term" value="F:transferase activity"/>
    <property type="evidence" value="ECO:0007669"/>
    <property type="project" value="UniProtKB-KW"/>
</dbReference>
<evidence type="ECO:0000256" key="1">
    <source>
        <dbReference type="ARBA" id="ARBA00022679"/>
    </source>
</evidence>
<sequence length="348" mass="38719">MRRGRAVALCLQSLRSTGFRPDVIYGHPGWGDMLHVRDVFPEARVINYCEFYFNREGQDIGFDPEFQADVTDTYRVRTDNMTQLASLIDADAGISPTVWQRSRYPDLLRRSISVIHDGIDLDAVHPDPAAELVLPQSLLRLDRHTPVITYVARNLEPYRGFHVFMRALPAILKAVPNAHVVMVGGDDVSYSKKPAQGGTYRELMLNEVGARLDLSHVHFLGRVSYAQYLRVLQVSSVHVYLTYPFVLSWSILEAMAMGTVVVASRTAPVQEVIEDGINGHLVDFFSHQDLAETVSSACLAGGSLDLLRQAAQQTVAKRFDLRKSCLSQQLALLHPAFEAAILSSSVAQ</sequence>
<evidence type="ECO:0000259" key="2">
    <source>
        <dbReference type="Pfam" id="PF00534"/>
    </source>
</evidence>
<gene>
    <name evidence="4" type="ORF">GCM10010981_33150</name>
</gene>
<proteinExistence type="predicted"/>
<dbReference type="EMBL" id="BMJA01000003">
    <property type="protein sequence ID" value="GGA41499.1"/>
    <property type="molecule type" value="Genomic_DNA"/>
</dbReference>
<keyword evidence="5" id="KW-1185">Reference proteome</keyword>
<evidence type="ECO:0000313" key="4">
    <source>
        <dbReference type="EMBL" id="GGA41499.1"/>
    </source>
</evidence>
<dbReference type="PANTHER" id="PTHR46401:SF2">
    <property type="entry name" value="GLYCOSYLTRANSFERASE WBBK-RELATED"/>
    <property type="match status" value="1"/>
</dbReference>
<evidence type="ECO:0000313" key="5">
    <source>
        <dbReference type="Proteomes" id="UP000620046"/>
    </source>
</evidence>